<keyword evidence="2" id="KW-1133">Transmembrane helix</keyword>
<gene>
    <name evidence="3" type="ORF">GCM10022214_80560</name>
</gene>
<feature type="transmembrane region" description="Helical" evidence="2">
    <location>
        <begin position="159"/>
        <end position="179"/>
    </location>
</feature>
<feature type="transmembrane region" description="Helical" evidence="2">
    <location>
        <begin position="252"/>
        <end position="272"/>
    </location>
</feature>
<proteinExistence type="predicted"/>
<feature type="region of interest" description="Disordered" evidence="1">
    <location>
        <begin position="49"/>
        <end position="75"/>
    </location>
</feature>
<dbReference type="InterPro" id="IPR012507">
    <property type="entry name" value="YibE_F"/>
</dbReference>
<reference evidence="4" key="1">
    <citation type="journal article" date="2019" name="Int. J. Syst. Evol. Microbiol.">
        <title>The Global Catalogue of Microorganisms (GCM) 10K type strain sequencing project: providing services to taxonomists for standard genome sequencing and annotation.</title>
        <authorList>
            <consortium name="The Broad Institute Genomics Platform"/>
            <consortium name="The Broad Institute Genome Sequencing Center for Infectious Disease"/>
            <person name="Wu L."/>
            <person name="Ma J."/>
        </authorList>
    </citation>
    <scope>NUCLEOTIDE SEQUENCE [LARGE SCALE GENOMIC DNA]</scope>
    <source>
        <strain evidence="4">JCM 16702</strain>
    </source>
</reference>
<evidence type="ECO:0000313" key="3">
    <source>
        <dbReference type="EMBL" id="GAA4102532.1"/>
    </source>
</evidence>
<organism evidence="3 4">
    <name type="scientific">Actinomadura miaoliensis</name>
    <dbReference type="NCBI Taxonomy" id="430685"/>
    <lineage>
        <taxon>Bacteria</taxon>
        <taxon>Bacillati</taxon>
        <taxon>Actinomycetota</taxon>
        <taxon>Actinomycetes</taxon>
        <taxon>Streptosporangiales</taxon>
        <taxon>Thermomonosporaceae</taxon>
        <taxon>Actinomadura</taxon>
    </lineage>
</organism>
<dbReference type="PANTHER" id="PTHR41771">
    <property type="entry name" value="MEMBRANE PROTEIN-RELATED"/>
    <property type="match status" value="1"/>
</dbReference>
<dbReference type="EMBL" id="BAAAZG010000068">
    <property type="protein sequence ID" value="GAA4102532.1"/>
    <property type="molecule type" value="Genomic_DNA"/>
</dbReference>
<keyword evidence="2" id="KW-0812">Transmembrane</keyword>
<evidence type="ECO:0000256" key="2">
    <source>
        <dbReference type="SAM" id="Phobius"/>
    </source>
</evidence>
<protein>
    <recommendedName>
        <fullName evidence="5">YibE/F family protein</fullName>
    </recommendedName>
</protein>
<sequence>MLAVIVPLAVATLAGLIWMWPSDRQPVDPGSAQMPKVTGTVARVSLKPCPAAAPDAQPPGTAGTEGARPRTDPRRCGTATVELTSGPLAGRFVSVELPSGPGSRVFEPDDDVVLVEAPGDSGTPSYQLSDHDRSRPLWLVAGAFVLAVIAFGRWRGLTALIGLGVTFALLVLFLIPAILDGRSPLGAAIVCAAAIMLAVLYLTHGFSLTTSVAVLGTLGSLALTGLLAMLAIDLTRLTGITDDSSLSLDLSYSINTQGLLLASVIIGSLGVLDDVTVTQAATVRELARADASRSFGRLYRAAARVGRAHIASVINTIVLAYAGASLPLMLLFSVGGQSLGEVVTTPVIAQEIVRSVAGTLGLIAAVPFTTALAALVATWRPDGDEDPGVPAGAPSPAATHSPF</sequence>
<feature type="region of interest" description="Disordered" evidence="1">
    <location>
        <begin position="383"/>
        <end position="403"/>
    </location>
</feature>
<name>A0ABP7X2A8_9ACTN</name>
<dbReference type="Proteomes" id="UP001500683">
    <property type="component" value="Unassembled WGS sequence"/>
</dbReference>
<keyword evidence="2" id="KW-0472">Membrane</keyword>
<feature type="transmembrane region" description="Helical" evidence="2">
    <location>
        <begin position="136"/>
        <end position="152"/>
    </location>
</feature>
<feature type="transmembrane region" description="Helical" evidence="2">
    <location>
        <begin position="212"/>
        <end position="232"/>
    </location>
</feature>
<feature type="transmembrane region" description="Helical" evidence="2">
    <location>
        <begin position="185"/>
        <end position="203"/>
    </location>
</feature>
<evidence type="ECO:0008006" key="5">
    <source>
        <dbReference type="Google" id="ProtNLM"/>
    </source>
</evidence>
<feature type="transmembrane region" description="Helical" evidence="2">
    <location>
        <begin position="310"/>
        <end position="332"/>
    </location>
</feature>
<comment type="caution">
    <text evidence="3">The sequence shown here is derived from an EMBL/GenBank/DDBJ whole genome shotgun (WGS) entry which is preliminary data.</text>
</comment>
<dbReference type="PANTHER" id="PTHR41771:SF1">
    <property type="entry name" value="MEMBRANE PROTEIN"/>
    <property type="match status" value="1"/>
</dbReference>
<accession>A0ABP7X2A8</accession>
<evidence type="ECO:0000313" key="4">
    <source>
        <dbReference type="Proteomes" id="UP001500683"/>
    </source>
</evidence>
<feature type="transmembrane region" description="Helical" evidence="2">
    <location>
        <begin position="352"/>
        <end position="377"/>
    </location>
</feature>
<evidence type="ECO:0000256" key="1">
    <source>
        <dbReference type="SAM" id="MobiDB-lite"/>
    </source>
</evidence>
<feature type="compositionally biased region" description="Low complexity" evidence="1">
    <location>
        <begin position="49"/>
        <end position="62"/>
    </location>
</feature>
<feature type="compositionally biased region" description="Low complexity" evidence="1">
    <location>
        <begin position="388"/>
        <end position="403"/>
    </location>
</feature>
<keyword evidence="4" id="KW-1185">Reference proteome</keyword>
<dbReference type="Pfam" id="PF07907">
    <property type="entry name" value="YibE_F"/>
    <property type="match status" value="1"/>
</dbReference>